<evidence type="ECO:0000259" key="1">
    <source>
        <dbReference type="Pfam" id="PF18899"/>
    </source>
</evidence>
<protein>
    <submittedName>
        <fullName evidence="2">Uncharacterized protein DUF4287</fullName>
    </submittedName>
</protein>
<dbReference type="InterPro" id="IPR043714">
    <property type="entry name" value="DUF5655"/>
</dbReference>
<sequence length="189" mass="20070">MASSPEDMARSMIANMPEKTGKTLDEWVAIVKASGLEKHGEMVKLLKSEHGMTHGFANLVAHEVRGGVVSAPAPADDLVAAQYAGPKAGLKPIHDRLVEAVSGFGKDVELAPKKAYVSLRRAKQFGLIQPSTKARVDLGLNLKGVEPSGRLEASGSFNAMCTHRVRLDGVDAVDAEILGWLKQAYDAAG</sequence>
<dbReference type="AlphaFoldDB" id="A0A495D3S7"/>
<dbReference type="EMBL" id="RBIM01000006">
    <property type="protein sequence ID" value="RKQ95620.1"/>
    <property type="molecule type" value="Genomic_DNA"/>
</dbReference>
<dbReference type="Pfam" id="PF18899">
    <property type="entry name" value="DUF5655"/>
    <property type="match status" value="1"/>
</dbReference>
<proteinExistence type="predicted"/>
<evidence type="ECO:0000313" key="3">
    <source>
        <dbReference type="Proteomes" id="UP000273675"/>
    </source>
</evidence>
<comment type="caution">
    <text evidence="2">The sequence shown here is derived from an EMBL/GenBank/DDBJ whole genome shotgun (WGS) entry which is preliminary data.</text>
</comment>
<gene>
    <name evidence="2" type="ORF">C7435_2723</name>
</gene>
<evidence type="ECO:0000313" key="2">
    <source>
        <dbReference type="EMBL" id="RKQ95620.1"/>
    </source>
</evidence>
<reference evidence="2 3" key="1">
    <citation type="submission" date="2018-10" db="EMBL/GenBank/DDBJ databases">
        <title>Genomic Encyclopedia of Type Strains, Phase IV (KMG-IV): sequencing the most valuable type-strain genomes for metagenomic binning, comparative biology and taxonomic classification.</title>
        <authorList>
            <person name="Goeker M."/>
        </authorList>
    </citation>
    <scope>NUCLEOTIDE SEQUENCE [LARGE SCALE GENOMIC DNA]</scope>
    <source>
        <strain evidence="2 3">DSM 4734</strain>
    </source>
</reference>
<dbReference type="RefSeq" id="WP_121212096.1">
    <property type="nucleotide sequence ID" value="NZ_RBIM01000006.1"/>
</dbReference>
<feature type="domain" description="DUF5655" evidence="1">
    <location>
        <begin position="80"/>
        <end position="186"/>
    </location>
</feature>
<dbReference type="Proteomes" id="UP000273675">
    <property type="component" value="Unassembled WGS sequence"/>
</dbReference>
<dbReference type="InterPro" id="IPR025629">
    <property type="entry name" value="DUF4287"/>
</dbReference>
<organism evidence="2 3">
    <name type="scientific">Maricaulis maris</name>
    <dbReference type="NCBI Taxonomy" id="74318"/>
    <lineage>
        <taxon>Bacteria</taxon>
        <taxon>Pseudomonadati</taxon>
        <taxon>Pseudomonadota</taxon>
        <taxon>Alphaproteobacteria</taxon>
        <taxon>Maricaulales</taxon>
        <taxon>Maricaulaceae</taxon>
        <taxon>Maricaulis</taxon>
    </lineage>
</organism>
<dbReference type="Pfam" id="PF14117">
    <property type="entry name" value="DUF4287"/>
    <property type="match status" value="1"/>
</dbReference>
<dbReference type="OrthoDB" id="9809825at2"/>
<name>A0A495D3S7_9PROT</name>
<accession>A0A495D3S7</accession>